<dbReference type="PROSITE" id="PS50005">
    <property type="entry name" value="TPR"/>
    <property type="match status" value="1"/>
</dbReference>
<dbReference type="OrthoDB" id="2423701at2759"/>
<evidence type="ECO:0000313" key="4">
    <source>
        <dbReference type="Proteomes" id="UP000054408"/>
    </source>
</evidence>
<evidence type="ECO:0000256" key="2">
    <source>
        <dbReference type="SAM" id="MobiDB-lite"/>
    </source>
</evidence>
<dbReference type="RefSeq" id="XP_013756051.1">
    <property type="nucleotide sequence ID" value="XM_013900597.1"/>
</dbReference>
<protein>
    <submittedName>
        <fullName evidence="3">Uncharacterized protein</fullName>
    </submittedName>
</protein>
<dbReference type="GeneID" id="25566456"/>
<organism evidence="3 4">
    <name type="scientific">Thecamonas trahens ATCC 50062</name>
    <dbReference type="NCBI Taxonomy" id="461836"/>
    <lineage>
        <taxon>Eukaryota</taxon>
        <taxon>Apusozoa</taxon>
        <taxon>Apusomonadida</taxon>
        <taxon>Apusomonadidae</taxon>
        <taxon>Thecamonas</taxon>
    </lineage>
</organism>
<reference evidence="3 4" key="1">
    <citation type="submission" date="2010-05" db="EMBL/GenBank/DDBJ databases">
        <title>The Genome Sequence of Thecamonas trahens ATCC 50062.</title>
        <authorList>
            <consortium name="The Broad Institute Genome Sequencing Platform"/>
            <person name="Russ C."/>
            <person name="Cuomo C."/>
            <person name="Shea T."/>
            <person name="Young S.K."/>
            <person name="Zeng Q."/>
            <person name="Koehrsen M."/>
            <person name="Haas B."/>
            <person name="Borodovsky M."/>
            <person name="Guigo R."/>
            <person name="Alvarado L."/>
            <person name="Berlin A."/>
            <person name="Bochicchio J."/>
            <person name="Borenstein D."/>
            <person name="Chapman S."/>
            <person name="Chen Z."/>
            <person name="Freedman E."/>
            <person name="Gellesch M."/>
            <person name="Goldberg J."/>
            <person name="Griggs A."/>
            <person name="Gujja S."/>
            <person name="Heilman E."/>
            <person name="Heiman D."/>
            <person name="Hepburn T."/>
            <person name="Howarth C."/>
            <person name="Jen D."/>
            <person name="Larson L."/>
            <person name="Mehta T."/>
            <person name="Park D."/>
            <person name="Pearson M."/>
            <person name="Roberts A."/>
            <person name="Saif S."/>
            <person name="Shenoy N."/>
            <person name="Sisk P."/>
            <person name="Stolte C."/>
            <person name="Sykes S."/>
            <person name="Thomson T."/>
            <person name="Walk T."/>
            <person name="White J."/>
            <person name="Yandava C."/>
            <person name="Burger G."/>
            <person name="Gray M.W."/>
            <person name="Holland P.W.H."/>
            <person name="King N."/>
            <person name="Lang F.B.F."/>
            <person name="Roger A.J."/>
            <person name="Ruiz-Trillo I."/>
            <person name="Lander E."/>
            <person name="Nusbaum C."/>
        </authorList>
    </citation>
    <scope>NUCLEOTIDE SEQUENCE [LARGE SCALE GENOMIC DNA]</scope>
    <source>
        <strain evidence="3 4">ATCC 50062</strain>
    </source>
</reference>
<feature type="compositionally biased region" description="Basic residues" evidence="2">
    <location>
        <begin position="56"/>
        <end position="66"/>
    </location>
</feature>
<dbReference type="SUPFAM" id="SSF48452">
    <property type="entry name" value="TPR-like"/>
    <property type="match status" value="1"/>
</dbReference>
<dbReference type="Proteomes" id="UP000054408">
    <property type="component" value="Unassembled WGS sequence"/>
</dbReference>
<feature type="compositionally biased region" description="Low complexity" evidence="2">
    <location>
        <begin position="15"/>
        <end position="33"/>
    </location>
</feature>
<accession>A0A0L0DJ77</accession>
<dbReference type="AlphaFoldDB" id="A0A0L0DJ77"/>
<keyword evidence="1" id="KW-0802">TPR repeat</keyword>
<dbReference type="InterPro" id="IPR011990">
    <property type="entry name" value="TPR-like_helical_dom_sf"/>
</dbReference>
<proteinExistence type="predicted"/>
<sequence length="219" mass="23936">MVFGRKTNKSRKAAGKAGKAVKSGKAGKSGKAAGKSRKAAGKSAGKSRKSGNAAGKSRKAAGKTHRREKELEESGKVVVKSRESVKHIQRLNKARIAGDMHAAEKHLVRAIKAEPEPNAVLLNELGVVRMERGAYGDAYDAFTDAIQINPADFIIYKNRAFTELALNQNTAALHDFDTAIELVCLDKRRATRAYYRELGDGRREALRRAHAHWQESDSS</sequence>
<dbReference type="InterPro" id="IPR019734">
    <property type="entry name" value="TPR_rpt"/>
</dbReference>
<feature type="compositionally biased region" description="Basic residues" evidence="2">
    <location>
        <begin position="34"/>
        <end position="49"/>
    </location>
</feature>
<evidence type="ECO:0000256" key="1">
    <source>
        <dbReference type="PROSITE-ProRule" id="PRU00339"/>
    </source>
</evidence>
<evidence type="ECO:0000313" key="3">
    <source>
        <dbReference type="EMBL" id="KNC51383.1"/>
    </source>
</evidence>
<feature type="repeat" description="TPR" evidence="1">
    <location>
        <begin position="119"/>
        <end position="152"/>
    </location>
</feature>
<dbReference type="SMART" id="SM00028">
    <property type="entry name" value="TPR"/>
    <property type="match status" value="3"/>
</dbReference>
<feature type="compositionally biased region" description="Basic residues" evidence="2">
    <location>
        <begin position="1"/>
        <end position="14"/>
    </location>
</feature>
<name>A0A0L0DJ77_THETB</name>
<dbReference type="EMBL" id="GL349467">
    <property type="protein sequence ID" value="KNC51383.1"/>
    <property type="molecule type" value="Genomic_DNA"/>
</dbReference>
<gene>
    <name evidence="3" type="ORF">AMSG_07564</name>
</gene>
<dbReference type="Gene3D" id="1.25.40.10">
    <property type="entry name" value="Tetratricopeptide repeat domain"/>
    <property type="match status" value="1"/>
</dbReference>
<keyword evidence="4" id="KW-1185">Reference proteome</keyword>
<feature type="region of interest" description="Disordered" evidence="2">
    <location>
        <begin position="1"/>
        <end position="79"/>
    </location>
</feature>
<feature type="compositionally biased region" description="Basic and acidic residues" evidence="2">
    <location>
        <begin position="67"/>
        <end position="79"/>
    </location>
</feature>